<dbReference type="AlphaFoldDB" id="A0A420WRD9"/>
<evidence type="ECO:0000313" key="3">
    <source>
        <dbReference type="Proteomes" id="UP000277424"/>
    </source>
</evidence>
<evidence type="ECO:0000313" key="2">
    <source>
        <dbReference type="EMBL" id="RKQ73614.1"/>
    </source>
</evidence>
<accession>A0A420WRD9</accession>
<name>A0A420WRD9_9PROT</name>
<dbReference type="Pfam" id="PF12697">
    <property type="entry name" value="Abhydrolase_6"/>
    <property type="match status" value="1"/>
</dbReference>
<dbReference type="PANTHER" id="PTHR43689:SF8">
    <property type="entry name" value="ALPHA_BETA-HYDROLASES SUPERFAMILY PROTEIN"/>
    <property type="match status" value="1"/>
</dbReference>
<comment type="caution">
    <text evidence="2">The sequence shown here is derived from an EMBL/GenBank/DDBJ whole genome shotgun (WGS) entry which is preliminary data.</text>
</comment>
<gene>
    <name evidence="2" type="ORF">BCL74_1403</name>
</gene>
<dbReference type="Gene3D" id="3.40.50.1820">
    <property type="entry name" value="alpha/beta hydrolase"/>
    <property type="match status" value="1"/>
</dbReference>
<proteinExistence type="predicted"/>
<dbReference type="SUPFAM" id="SSF53474">
    <property type="entry name" value="alpha/beta-Hydrolases"/>
    <property type="match status" value="1"/>
</dbReference>
<dbReference type="Proteomes" id="UP000277424">
    <property type="component" value="Unassembled WGS sequence"/>
</dbReference>
<organism evidence="2 3">
    <name type="scientific">Oceanibaculum indicum</name>
    <dbReference type="NCBI Taxonomy" id="526216"/>
    <lineage>
        <taxon>Bacteria</taxon>
        <taxon>Pseudomonadati</taxon>
        <taxon>Pseudomonadota</taxon>
        <taxon>Alphaproteobacteria</taxon>
        <taxon>Rhodospirillales</taxon>
        <taxon>Oceanibaculaceae</taxon>
        <taxon>Oceanibaculum</taxon>
    </lineage>
</organism>
<dbReference type="PANTHER" id="PTHR43689">
    <property type="entry name" value="HYDROLASE"/>
    <property type="match status" value="1"/>
</dbReference>
<dbReference type="EMBL" id="RBIG01000001">
    <property type="protein sequence ID" value="RKQ73614.1"/>
    <property type="molecule type" value="Genomic_DNA"/>
</dbReference>
<dbReference type="InterPro" id="IPR029058">
    <property type="entry name" value="AB_hydrolase_fold"/>
</dbReference>
<sequence length="270" mass="29330">MNDPIPMSLRRTETAFRWQGLRLPGVRIDPPHPAPADAPCLVFLHEALGSIRLWRDFPDEVVAATGLPALVYERQGHGDADPIAAPRGLDYLHIEAEQALPAVLEQAGIKRAILIGHSDGGSIALLHAAAFPERSIAAVTLAAHAFVEDVTVAGVHEAMEAWRTTDLPEKLAKYHGPNTEALYRAWAETWTSDAFRRWNIEDRLPRIGCPLLVIQGAEDEYATAAQVHAICQGAGGPATPLLIPDCAHQPQRQQRAAVLDAITEFVRGLA</sequence>
<feature type="domain" description="AB hydrolase-1" evidence="1">
    <location>
        <begin position="41"/>
        <end position="260"/>
    </location>
</feature>
<dbReference type="InterPro" id="IPR000073">
    <property type="entry name" value="AB_hydrolase_1"/>
</dbReference>
<evidence type="ECO:0000259" key="1">
    <source>
        <dbReference type="Pfam" id="PF12697"/>
    </source>
</evidence>
<dbReference type="RefSeq" id="WP_244922232.1">
    <property type="nucleotide sequence ID" value="NZ_RBIG01000001.1"/>
</dbReference>
<reference evidence="2 3" key="1">
    <citation type="submission" date="2018-10" db="EMBL/GenBank/DDBJ databases">
        <title>Comparative analysis of microorganisms from saline springs in Andes Mountain Range, Colombia.</title>
        <authorList>
            <person name="Rubin E."/>
        </authorList>
    </citation>
    <scope>NUCLEOTIDE SEQUENCE [LARGE SCALE GENOMIC DNA]</scope>
    <source>
        <strain evidence="2 3">USBA 36</strain>
    </source>
</reference>
<protein>
    <submittedName>
        <fullName evidence="2">Pimeloyl-ACP methyl ester carboxylesterase</fullName>
    </submittedName>
</protein>